<dbReference type="Proteomes" id="UP000595009">
    <property type="component" value="Chromosome"/>
</dbReference>
<evidence type="ECO:0008006" key="3">
    <source>
        <dbReference type="Google" id="ProtNLM"/>
    </source>
</evidence>
<proteinExistence type="predicted"/>
<dbReference type="Gene3D" id="2.180.10.10">
    <property type="entry name" value="RHS repeat-associated core"/>
    <property type="match status" value="1"/>
</dbReference>
<sequence>MSGNITESEWDYGQRVAQTDALGRETRYDYNSFGYISKVTLPDDSTYRYEYDKAGQLIKETDFTSRTLEYAYDPAGQLTYRTQADGHV</sequence>
<accession>A0A7M1NVJ2</accession>
<dbReference type="InterPro" id="IPR031325">
    <property type="entry name" value="RHS_repeat"/>
</dbReference>
<dbReference type="EMBL" id="CP063120">
    <property type="protein sequence ID" value="QOR16967.1"/>
    <property type="molecule type" value="Genomic_DNA"/>
</dbReference>
<dbReference type="InterPro" id="IPR006530">
    <property type="entry name" value="YD"/>
</dbReference>
<dbReference type="PANTHER" id="PTHR32305:SF15">
    <property type="entry name" value="PROTEIN RHSA-RELATED"/>
    <property type="match status" value="1"/>
</dbReference>
<dbReference type="PANTHER" id="PTHR32305">
    <property type="match status" value="1"/>
</dbReference>
<dbReference type="AlphaFoldDB" id="A0A7M1NVJ2"/>
<protein>
    <recommendedName>
        <fullName evidence="3">RHS repeat protein</fullName>
    </recommendedName>
</protein>
<name>A0A7M1NVJ2_HAEPA</name>
<dbReference type="NCBIfam" id="TIGR01643">
    <property type="entry name" value="YD_repeat_2x"/>
    <property type="match status" value="3"/>
</dbReference>
<evidence type="ECO:0000313" key="1">
    <source>
        <dbReference type="EMBL" id="QOR16967.1"/>
    </source>
</evidence>
<evidence type="ECO:0000313" key="2">
    <source>
        <dbReference type="Proteomes" id="UP000595009"/>
    </source>
</evidence>
<reference evidence="1 2" key="1">
    <citation type="submission" date="2020-10" db="EMBL/GenBank/DDBJ databases">
        <title>Genomic diversity and antimicrobial resistance of Haemophilus colonising the airways of young children with cystic fibrosis.</title>
        <authorList>
            <person name="Watts S.C."/>
            <person name="Judd L.M."/>
            <person name="Carzino R."/>
            <person name="Ranganathan S."/>
            <person name="Holt K.E."/>
        </authorList>
    </citation>
    <scope>NUCLEOTIDE SEQUENCE [LARGE SCALE GENOMIC DNA]</scope>
    <source>
        <strain evidence="1 2">M1C137_2</strain>
    </source>
</reference>
<organism evidence="1 2">
    <name type="scientific">Haemophilus parainfluenzae</name>
    <dbReference type="NCBI Taxonomy" id="729"/>
    <lineage>
        <taxon>Bacteria</taxon>
        <taxon>Pseudomonadati</taxon>
        <taxon>Pseudomonadota</taxon>
        <taxon>Gammaproteobacteria</taxon>
        <taxon>Pasteurellales</taxon>
        <taxon>Pasteurellaceae</taxon>
        <taxon>Haemophilus</taxon>
    </lineage>
</organism>
<gene>
    <name evidence="1" type="ORF">INP94_08870</name>
</gene>
<dbReference type="Pfam" id="PF05593">
    <property type="entry name" value="RHS_repeat"/>
    <property type="match status" value="2"/>
</dbReference>
<dbReference type="InterPro" id="IPR050708">
    <property type="entry name" value="T6SS_VgrG/RHS"/>
</dbReference>